<sequence length="38" mass="4259">MLERGVQPHLAYLVAGFIGDLAASTVGWWPRRHNNMPP</sequence>
<dbReference type="AlphaFoldDB" id="Q2H0D6"/>
<keyword evidence="1" id="KW-1133">Transmembrane helix</keyword>
<dbReference type="HOGENOM" id="CLU_3335508_0_0_1"/>
<dbReference type="Proteomes" id="UP000001056">
    <property type="component" value="Unassembled WGS sequence"/>
</dbReference>
<dbReference type="VEuPathDB" id="FungiDB:CHGG_04760"/>
<name>Q2H0D6_CHAGB</name>
<protein>
    <submittedName>
        <fullName evidence="2">Uncharacterized protein</fullName>
    </submittedName>
</protein>
<dbReference type="EMBL" id="CH408032">
    <property type="protein sequence ID" value="EAQ88141.1"/>
    <property type="molecule type" value="Genomic_DNA"/>
</dbReference>
<keyword evidence="1" id="KW-0472">Membrane</keyword>
<proteinExistence type="predicted"/>
<accession>Q2H0D6</accession>
<organism evidence="2 3">
    <name type="scientific">Chaetomium globosum (strain ATCC 6205 / CBS 148.51 / DSM 1962 / NBRC 6347 / NRRL 1970)</name>
    <name type="common">Soil fungus</name>
    <dbReference type="NCBI Taxonomy" id="306901"/>
    <lineage>
        <taxon>Eukaryota</taxon>
        <taxon>Fungi</taxon>
        <taxon>Dikarya</taxon>
        <taxon>Ascomycota</taxon>
        <taxon>Pezizomycotina</taxon>
        <taxon>Sordariomycetes</taxon>
        <taxon>Sordariomycetidae</taxon>
        <taxon>Sordariales</taxon>
        <taxon>Chaetomiaceae</taxon>
        <taxon>Chaetomium</taxon>
    </lineage>
</organism>
<keyword evidence="3" id="KW-1185">Reference proteome</keyword>
<evidence type="ECO:0000313" key="2">
    <source>
        <dbReference type="EMBL" id="EAQ88141.1"/>
    </source>
</evidence>
<dbReference type="RefSeq" id="XP_001223974.1">
    <property type="nucleotide sequence ID" value="XM_001223973.1"/>
</dbReference>
<evidence type="ECO:0000256" key="1">
    <source>
        <dbReference type="SAM" id="Phobius"/>
    </source>
</evidence>
<feature type="transmembrane region" description="Helical" evidence="1">
    <location>
        <begin position="12"/>
        <end position="29"/>
    </location>
</feature>
<gene>
    <name evidence="2" type="ORF">CHGG_04760</name>
</gene>
<dbReference type="InParanoid" id="Q2H0D6"/>
<reference evidence="3" key="1">
    <citation type="journal article" date="2015" name="Genome Announc.">
        <title>Draft genome sequence of the cellulolytic fungus Chaetomium globosum.</title>
        <authorList>
            <person name="Cuomo C.A."/>
            <person name="Untereiner W.A."/>
            <person name="Ma L.-J."/>
            <person name="Grabherr M."/>
            <person name="Birren B.W."/>
        </authorList>
    </citation>
    <scope>NUCLEOTIDE SEQUENCE [LARGE SCALE GENOMIC DNA]</scope>
    <source>
        <strain evidence="3">ATCC 6205 / CBS 148.51 / DSM 1962 / NBRC 6347 / NRRL 1970</strain>
    </source>
</reference>
<dbReference type="OrthoDB" id="415315at2759"/>
<keyword evidence="1" id="KW-0812">Transmembrane</keyword>
<dbReference type="GeneID" id="4391997"/>
<evidence type="ECO:0000313" key="3">
    <source>
        <dbReference type="Proteomes" id="UP000001056"/>
    </source>
</evidence>